<dbReference type="AlphaFoldDB" id="A0A437A9M7"/>
<proteinExistence type="predicted"/>
<dbReference type="GeneID" id="93584372"/>
<dbReference type="RefSeq" id="XP_067493400.1">
    <property type="nucleotide sequence ID" value="XM_067630791.1"/>
</dbReference>
<sequence>MLPTVTVTEYHTISEVVQEAVYTTHVETVFDTYTSVIENAAITILPGSTSVVTIYNPALKKRQAAPTTPAFASPCSGEVRFTSACSCIGVSVPNTVTILAPTETLTITTTTTYNTETYTVTEETLSTTITDATVSVSTIMAMETLPGP</sequence>
<protein>
    <submittedName>
        <fullName evidence="1">Uncharacterized protein</fullName>
    </submittedName>
</protein>
<evidence type="ECO:0000313" key="2">
    <source>
        <dbReference type="Proteomes" id="UP000283090"/>
    </source>
</evidence>
<comment type="caution">
    <text evidence="1">The sequence shown here is derived from an EMBL/GenBank/DDBJ whole genome shotgun (WGS) entry which is preliminary data.</text>
</comment>
<dbReference type="VEuPathDB" id="FungiDB:DFL_002061"/>
<accession>A0A437A9M7</accession>
<dbReference type="EMBL" id="SAEB01000003">
    <property type="protein sequence ID" value="RVD87856.1"/>
    <property type="molecule type" value="Genomic_DNA"/>
</dbReference>
<evidence type="ECO:0000313" key="1">
    <source>
        <dbReference type="EMBL" id="RVD87856.1"/>
    </source>
</evidence>
<organism evidence="1 2">
    <name type="scientific">Arthrobotrys flagrans</name>
    <name type="common">Nematode-trapping fungus</name>
    <name type="synonym">Trichothecium flagrans</name>
    <dbReference type="NCBI Taxonomy" id="97331"/>
    <lineage>
        <taxon>Eukaryota</taxon>
        <taxon>Fungi</taxon>
        <taxon>Dikarya</taxon>
        <taxon>Ascomycota</taxon>
        <taxon>Pezizomycotina</taxon>
        <taxon>Orbiliomycetes</taxon>
        <taxon>Orbiliales</taxon>
        <taxon>Orbiliaceae</taxon>
        <taxon>Arthrobotrys</taxon>
    </lineage>
</organism>
<dbReference type="Proteomes" id="UP000283090">
    <property type="component" value="Unassembled WGS sequence"/>
</dbReference>
<reference evidence="1 2" key="1">
    <citation type="submission" date="2019-01" db="EMBL/GenBank/DDBJ databases">
        <title>Intercellular communication is required for trap formation in the nematode-trapping fungus Duddingtonia flagrans.</title>
        <authorList>
            <person name="Youssar L."/>
            <person name="Wernet V."/>
            <person name="Hensel N."/>
            <person name="Hildebrandt H.-G."/>
            <person name="Fischer R."/>
        </authorList>
    </citation>
    <scope>NUCLEOTIDE SEQUENCE [LARGE SCALE GENOMIC DNA]</scope>
    <source>
        <strain evidence="1 2">CBS H-5679</strain>
    </source>
</reference>
<dbReference type="OrthoDB" id="5596743at2759"/>
<keyword evidence="2" id="KW-1185">Reference proteome</keyword>
<name>A0A437A9M7_ARTFL</name>
<gene>
    <name evidence="1" type="ORF">DFL_002061</name>
</gene>